<comment type="caution">
    <text evidence="2">The sequence shown here is derived from an EMBL/GenBank/DDBJ whole genome shotgun (WGS) entry which is preliminary data.</text>
</comment>
<feature type="region of interest" description="Disordered" evidence="1">
    <location>
        <begin position="1"/>
        <end position="38"/>
    </location>
</feature>
<name>A0A081ARA0_PHYNI</name>
<evidence type="ECO:0000313" key="3">
    <source>
        <dbReference type="Proteomes" id="UP000028582"/>
    </source>
</evidence>
<evidence type="ECO:0000256" key="1">
    <source>
        <dbReference type="SAM" id="MobiDB-lite"/>
    </source>
</evidence>
<proteinExistence type="predicted"/>
<gene>
    <name evidence="2" type="ORF">F444_04246</name>
</gene>
<organism evidence="2 3">
    <name type="scientific">Phytophthora nicotianae P1976</name>
    <dbReference type="NCBI Taxonomy" id="1317066"/>
    <lineage>
        <taxon>Eukaryota</taxon>
        <taxon>Sar</taxon>
        <taxon>Stramenopiles</taxon>
        <taxon>Oomycota</taxon>
        <taxon>Peronosporomycetes</taxon>
        <taxon>Peronosporales</taxon>
        <taxon>Peronosporaceae</taxon>
        <taxon>Phytophthora</taxon>
    </lineage>
</organism>
<dbReference type="EMBL" id="ANJA01000860">
    <property type="protein sequence ID" value="ETO81411.1"/>
    <property type="molecule type" value="Genomic_DNA"/>
</dbReference>
<dbReference type="Proteomes" id="UP000028582">
    <property type="component" value="Unassembled WGS sequence"/>
</dbReference>
<sequence length="38" mass="4038">MSRSPGRSRHGSGAAPVLARSRRKLGTAHAMLAHAKTR</sequence>
<evidence type="ECO:0000313" key="2">
    <source>
        <dbReference type="EMBL" id="ETO81411.1"/>
    </source>
</evidence>
<dbReference type="AlphaFoldDB" id="A0A081ARA0"/>
<protein>
    <submittedName>
        <fullName evidence="2">Uncharacterized protein</fullName>
    </submittedName>
</protein>
<reference evidence="2 3" key="1">
    <citation type="submission" date="2013-11" db="EMBL/GenBank/DDBJ databases">
        <title>The Genome Sequence of Phytophthora parasitica P1976.</title>
        <authorList>
            <consortium name="The Broad Institute Genomics Platform"/>
            <person name="Russ C."/>
            <person name="Tyler B."/>
            <person name="Panabieres F."/>
            <person name="Shan W."/>
            <person name="Tripathy S."/>
            <person name="Grunwald N."/>
            <person name="Machado M."/>
            <person name="Johnson C.S."/>
            <person name="Walker B."/>
            <person name="Young S."/>
            <person name="Zeng Q."/>
            <person name="Gargeya S."/>
            <person name="Fitzgerald M."/>
            <person name="Haas B."/>
            <person name="Abouelleil A."/>
            <person name="Allen A.W."/>
            <person name="Alvarado L."/>
            <person name="Arachchi H.M."/>
            <person name="Berlin A.M."/>
            <person name="Chapman S.B."/>
            <person name="Gainer-Dewar J."/>
            <person name="Goldberg J."/>
            <person name="Griggs A."/>
            <person name="Gujja S."/>
            <person name="Hansen M."/>
            <person name="Howarth C."/>
            <person name="Imamovic A."/>
            <person name="Ireland A."/>
            <person name="Larimer J."/>
            <person name="McCowan C."/>
            <person name="Murphy C."/>
            <person name="Pearson M."/>
            <person name="Poon T.W."/>
            <person name="Priest M."/>
            <person name="Roberts A."/>
            <person name="Saif S."/>
            <person name="Shea T."/>
            <person name="Sisk P."/>
            <person name="Sykes S."/>
            <person name="Wortman J."/>
            <person name="Nusbaum C."/>
            <person name="Birren B."/>
        </authorList>
    </citation>
    <scope>NUCLEOTIDE SEQUENCE [LARGE SCALE GENOMIC DNA]</scope>
    <source>
        <strain evidence="2 3">P1976</strain>
    </source>
</reference>
<accession>A0A081ARA0</accession>
<feature type="compositionally biased region" description="Basic residues" evidence="1">
    <location>
        <begin position="1"/>
        <end position="10"/>
    </location>
</feature>